<dbReference type="GO" id="GO:0005524">
    <property type="term" value="F:ATP binding"/>
    <property type="evidence" value="ECO:0007669"/>
    <property type="project" value="UniProtKB-KW"/>
</dbReference>
<dbReference type="InterPro" id="IPR003593">
    <property type="entry name" value="AAA+_ATPase"/>
</dbReference>
<evidence type="ECO:0000256" key="2">
    <source>
        <dbReference type="ARBA" id="ARBA00022741"/>
    </source>
</evidence>
<dbReference type="SUPFAM" id="SSF52540">
    <property type="entry name" value="P-loop containing nucleoside triphosphate hydrolases"/>
    <property type="match status" value="1"/>
</dbReference>
<evidence type="ECO:0000313" key="6">
    <source>
        <dbReference type="EMBL" id="BBO33967.1"/>
    </source>
</evidence>
<accession>A0A5K7XD79</accession>
<dbReference type="InterPro" id="IPR027417">
    <property type="entry name" value="P-loop_NTPase"/>
</dbReference>
<dbReference type="GO" id="GO:0016887">
    <property type="term" value="F:ATP hydrolysis activity"/>
    <property type="evidence" value="ECO:0007669"/>
    <property type="project" value="InterPro"/>
</dbReference>
<dbReference type="KEGG" id="lpav:PLANPX_3579"/>
<keyword evidence="2" id="KW-0547">Nucleotide-binding</keyword>
<dbReference type="Gene3D" id="3.40.50.300">
    <property type="entry name" value="P-loop containing nucleotide triphosphate hydrolases"/>
    <property type="match status" value="1"/>
</dbReference>
<evidence type="ECO:0000313" key="7">
    <source>
        <dbReference type="Proteomes" id="UP000326837"/>
    </source>
</evidence>
<dbReference type="Pfam" id="PF00004">
    <property type="entry name" value="AAA"/>
    <property type="match status" value="1"/>
</dbReference>
<dbReference type="SMART" id="SM00382">
    <property type="entry name" value="AAA"/>
    <property type="match status" value="1"/>
</dbReference>
<dbReference type="EMBL" id="AP021861">
    <property type="protein sequence ID" value="BBO33967.1"/>
    <property type="molecule type" value="Genomic_DNA"/>
</dbReference>
<sequence>MSTFEFPDLPSQFRQLLGKCRDLYVSSGELAVRENPQQLEGSAEQFVQLMDDLHRALLVKVFVSVCQCDRRWSTQEKFLAEVLVFHLWDQWLSGDALRDALVEMSDKAMELKWYALVRPFDQIAALRNRVGELEAFVVRLANLVARADGPIQEVEAAQIKSIQEELSRHLRPIPIDEPSEHAAADHAGPQAIEKVFDTRSQLPPLKAPAPSPDAPKLPDAPSAGSQERSAAPSAGKEKLPAAKAAAAEAQPEKTPAERLAAAMAELDKLIGLAQIKEEVRTLANFLKVQAKRTEAGLPTTELTLHMVFNGNPGTGKTTVARIVGNIFGAMGILKKGHLIETDRSGMVAEYAGQTGPKSHKKIDEALDGVLFIDEAYTLIAVDSEDPYGHEAVQTLLKRMEDNRDRLVVILAGYPDEMERLLQSNPGLSSRFSRQLEFVDYTPLELSSIFGMMCDKSQYKLCAATRAKAIVGLTWLHKHRDRHFGNGRTARNLFELAIRRQANRIAEIAELTVEQLSTLDAADVEFEDCPPEALAPLADAKLRFHIECPACEHGKDVPQKFLGQKVRCPKCKQEFDAAWGEIVYAGEANDE</sequence>
<feature type="domain" description="AAA+ ATPase" evidence="5">
    <location>
        <begin position="302"/>
        <end position="441"/>
    </location>
</feature>
<dbReference type="Proteomes" id="UP000326837">
    <property type="component" value="Chromosome"/>
</dbReference>
<protein>
    <recommendedName>
        <fullName evidence="5">AAA+ ATPase domain-containing protein</fullName>
    </recommendedName>
</protein>
<gene>
    <name evidence="6" type="ORF">PLANPX_3579</name>
</gene>
<dbReference type="RefSeq" id="WP_152099631.1">
    <property type="nucleotide sequence ID" value="NZ_AP021861.1"/>
</dbReference>
<dbReference type="AlphaFoldDB" id="A0A5K7XD79"/>
<dbReference type="Gene3D" id="1.10.8.60">
    <property type="match status" value="1"/>
</dbReference>
<proteinExistence type="inferred from homology"/>
<name>A0A5K7XD79_9BACT</name>
<dbReference type="PRINTS" id="PR00819">
    <property type="entry name" value="CBXCFQXSUPER"/>
</dbReference>
<evidence type="ECO:0000256" key="1">
    <source>
        <dbReference type="ARBA" id="ARBA00010378"/>
    </source>
</evidence>
<evidence type="ECO:0000256" key="3">
    <source>
        <dbReference type="ARBA" id="ARBA00022840"/>
    </source>
</evidence>
<evidence type="ECO:0000256" key="4">
    <source>
        <dbReference type="SAM" id="MobiDB-lite"/>
    </source>
</evidence>
<dbReference type="PANTHER" id="PTHR43392">
    <property type="entry name" value="AAA-TYPE ATPASE FAMILY PROTEIN / ANKYRIN REPEAT FAMILY PROTEIN"/>
    <property type="match status" value="1"/>
</dbReference>
<dbReference type="InterPro" id="IPR050773">
    <property type="entry name" value="CbxX/CfxQ_RuBisCO_ESX"/>
</dbReference>
<keyword evidence="7" id="KW-1185">Reference proteome</keyword>
<keyword evidence="3" id="KW-0067">ATP-binding</keyword>
<feature type="compositionally biased region" description="Pro residues" evidence="4">
    <location>
        <begin position="205"/>
        <end position="215"/>
    </location>
</feature>
<dbReference type="InterPro" id="IPR003959">
    <property type="entry name" value="ATPase_AAA_core"/>
</dbReference>
<evidence type="ECO:0000259" key="5">
    <source>
        <dbReference type="SMART" id="SM00382"/>
    </source>
</evidence>
<feature type="region of interest" description="Disordered" evidence="4">
    <location>
        <begin position="202"/>
        <end position="256"/>
    </location>
</feature>
<reference evidence="7" key="1">
    <citation type="submission" date="2019-10" db="EMBL/GenBank/DDBJ databases">
        <title>Lacipirellula parvula gen. nov., sp. nov., representing a lineage of planctomycetes widespread in freshwater anoxic habitats, and description of the family Lacipirellulaceae.</title>
        <authorList>
            <person name="Dedysh S.N."/>
            <person name="Kulichevskaya I.S."/>
            <person name="Beletsky A.V."/>
            <person name="Rakitin A.L."/>
            <person name="Mardanov A.V."/>
            <person name="Ivanova A.A."/>
            <person name="Saltykova V.X."/>
            <person name="Rijpstra W.I.C."/>
            <person name="Sinninghe Damste J.S."/>
            <person name="Ravin N.V."/>
        </authorList>
    </citation>
    <scope>NUCLEOTIDE SEQUENCE [LARGE SCALE GENOMIC DNA]</scope>
    <source>
        <strain evidence="7">PX69</strain>
    </source>
</reference>
<dbReference type="InterPro" id="IPR041627">
    <property type="entry name" value="AAA_lid_6"/>
</dbReference>
<dbReference type="FunFam" id="3.40.50.300:FF:000216">
    <property type="entry name" value="Type VII secretion ATPase EccA"/>
    <property type="match status" value="1"/>
</dbReference>
<comment type="similarity">
    <text evidence="1">Belongs to the CbxX/CfxQ family.</text>
</comment>
<dbReference type="InterPro" id="IPR000641">
    <property type="entry name" value="CbxX/CfxQ"/>
</dbReference>
<dbReference type="Pfam" id="PF17866">
    <property type="entry name" value="AAA_lid_6"/>
    <property type="match status" value="1"/>
</dbReference>
<organism evidence="6 7">
    <name type="scientific">Lacipirellula parvula</name>
    <dbReference type="NCBI Taxonomy" id="2650471"/>
    <lineage>
        <taxon>Bacteria</taxon>
        <taxon>Pseudomonadati</taxon>
        <taxon>Planctomycetota</taxon>
        <taxon>Planctomycetia</taxon>
        <taxon>Pirellulales</taxon>
        <taxon>Lacipirellulaceae</taxon>
        <taxon>Lacipirellula</taxon>
    </lineage>
</organism>
<dbReference type="PANTHER" id="PTHR43392:SF2">
    <property type="entry name" value="AAA-TYPE ATPASE FAMILY PROTEIN _ ANKYRIN REPEAT FAMILY PROTEIN"/>
    <property type="match status" value="1"/>
</dbReference>